<gene>
    <name evidence="1" type="ORF">KDW_64110</name>
</gene>
<keyword evidence="2" id="KW-1185">Reference proteome</keyword>
<comment type="caution">
    <text evidence="1">The sequence shown here is derived from an EMBL/GenBank/DDBJ whole genome shotgun (WGS) entry which is preliminary data.</text>
</comment>
<dbReference type="Proteomes" id="UP000326912">
    <property type="component" value="Unassembled WGS sequence"/>
</dbReference>
<reference evidence="1 2" key="1">
    <citation type="submission" date="2019-10" db="EMBL/GenBank/DDBJ databases">
        <title>Dictyobacter vulcani sp. nov., within the class Ktedonobacteria, isolated from soil of volcanic Mt. Zao.</title>
        <authorList>
            <person name="Zheng Y."/>
            <person name="Wang C.M."/>
            <person name="Sakai Y."/>
            <person name="Abe K."/>
            <person name="Yokota A."/>
            <person name="Yabe S."/>
        </authorList>
    </citation>
    <scope>NUCLEOTIDE SEQUENCE [LARGE SCALE GENOMIC DNA]</scope>
    <source>
        <strain evidence="1 2">W12</strain>
    </source>
</reference>
<dbReference type="AlphaFoldDB" id="A0A5J4L1T4"/>
<sequence length="132" mass="14448">MDFPADQNHLWTGANKDSAEIFTVNALNTQGKKANLDDAVNAMMGTLKMAGKNYKEDPSTPATTKIGGEDWKQKAATMDTNNKGKMVSLKIYSLAVQHGNMSYLMTYSLTAGTADADMKNMIQPILDSYKFV</sequence>
<accession>A0A5J4L1T4</accession>
<evidence type="ECO:0000313" key="2">
    <source>
        <dbReference type="Proteomes" id="UP000326912"/>
    </source>
</evidence>
<organism evidence="1 2">
    <name type="scientific">Dictyobacter vulcani</name>
    <dbReference type="NCBI Taxonomy" id="2607529"/>
    <lineage>
        <taxon>Bacteria</taxon>
        <taxon>Bacillati</taxon>
        <taxon>Chloroflexota</taxon>
        <taxon>Ktedonobacteria</taxon>
        <taxon>Ktedonobacterales</taxon>
        <taxon>Dictyobacteraceae</taxon>
        <taxon>Dictyobacter</taxon>
    </lineage>
</organism>
<evidence type="ECO:0000313" key="1">
    <source>
        <dbReference type="EMBL" id="GER92249.1"/>
    </source>
</evidence>
<dbReference type="EMBL" id="BKZW01000007">
    <property type="protein sequence ID" value="GER92249.1"/>
    <property type="molecule type" value="Genomic_DNA"/>
</dbReference>
<proteinExistence type="predicted"/>
<name>A0A5J4L1T4_9CHLR</name>
<evidence type="ECO:0008006" key="3">
    <source>
        <dbReference type="Google" id="ProtNLM"/>
    </source>
</evidence>
<dbReference type="RefSeq" id="WP_151759796.1">
    <property type="nucleotide sequence ID" value="NZ_BKZW01000007.1"/>
</dbReference>
<dbReference type="Gene3D" id="3.40.1000.10">
    <property type="entry name" value="Mog1/PsbP, alpha/beta/alpha sandwich"/>
    <property type="match status" value="1"/>
</dbReference>
<protein>
    <recommendedName>
        <fullName evidence="3">PsbP C-terminal domain-containing protein</fullName>
    </recommendedName>
</protein>